<comment type="caution">
    <text evidence="10">The sequence shown here is derived from an EMBL/GenBank/DDBJ whole genome shotgun (WGS) entry which is preliminary data.</text>
</comment>
<dbReference type="GO" id="GO:0017004">
    <property type="term" value="P:cytochrome complex assembly"/>
    <property type="evidence" value="ECO:0007669"/>
    <property type="project" value="UniProtKB-KW"/>
</dbReference>
<keyword evidence="3" id="KW-0575">Peroxidase</keyword>
<dbReference type="EMBL" id="JAPDPI010000012">
    <property type="protein sequence ID" value="MCW3805542.1"/>
    <property type="molecule type" value="Genomic_DNA"/>
</dbReference>
<dbReference type="PROSITE" id="PS51352">
    <property type="entry name" value="THIOREDOXIN_2"/>
    <property type="match status" value="1"/>
</dbReference>
<evidence type="ECO:0000256" key="7">
    <source>
        <dbReference type="ARBA" id="ARBA00023284"/>
    </source>
</evidence>
<dbReference type="Pfam" id="PF00578">
    <property type="entry name" value="AhpC-TSA"/>
    <property type="match status" value="1"/>
</dbReference>
<organism evidence="10 11">
    <name type="scientific">Plebeiibacterium marinum</name>
    <dbReference type="NCBI Taxonomy" id="2992111"/>
    <lineage>
        <taxon>Bacteria</taxon>
        <taxon>Pseudomonadati</taxon>
        <taxon>Bacteroidota</taxon>
        <taxon>Bacteroidia</taxon>
        <taxon>Marinilabiliales</taxon>
        <taxon>Marinilabiliaceae</taxon>
        <taxon>Plebeiibacterium</taxon>
    </lineage>
</organism>
<evidence type="ECO:0000256" key="1">
    <source>
        <dbReference type="ARBA" id="ARBA00004196"/>
    </source>
</evidence>
<feature type="chain" id="PRO_5042183517" evidence="8">
    <location>
        <begin position="23"/>
        <end position="379"/>
    </location>
</feature>
<evidence type="ECO:0000313" key="11">
    <source>
        <dbReference type="Proteomes" id="UP001207408"/>
    </source>
</evidence>
<dbReference type="InterPro" id="IPR000866">
    <property type="entry name" value="AhpC/TSA"/>
</dbReference>
<evidence type="ECO:0000256" key="8">
    <source>
        <dbReference type="SAM" id="SignalP"/>
    </source>
</evidence>
<evidence type="ECO:0000256" key="4">
    <source>
        <dbReference type="ARBA" id="ARBA00022748"/>
    </source>
</evidence>
<dbReference type="Gene3D" id="3.40.30.10">
    <property type="entry name" value="Glutaredoxin"/>
    <property type="match status" value="1"/>
</dbReference>
<comment type="subcellular location">
    <subcellularLocation>
        <location evidence="1">Cell envelope</location>
    </subcellularLocation>
</comment>
<dbReference type="Proteomes" id="UP001207408">
    <property type="component" value="Unassembled WGS sequence"/>
</dbReference>
<dbReference type="PROSITE" id="PS51355">
    <property type="entry name" value="GLUTATHIONE_PEROXID_3"/>
    <property type="match status" value="1"/>
</dbReference>
<keyword evidence="4" id="KW-0201">Cytochrome c-type biogenesis</keyword>
<dbReference type="InterPro" id="IPR025380">
    <property type="entry name" value="DUF4369"/>
</dbReference>
<dbReference type="SUPFAM" id="SSF52833">
    <property type="entry name" value="Thioredoxin-like"/>
    <property type="match status" value="1"/>
</dbReference>
<dbReference type="GO" id="GO:0006979">
    <property type="term" value="P:response to oxidative stress"/>
    <property type="evidence" value="ECO:0007669"/>
    <property type="project" value="InterPro"/>
</dbReference>
<dbReference type="GO" id="GO:0030313">
    <property type="term" value="C:cell envelope"/>
    <property type="evidence" value="ECO:0007669"/>
    <property type="project" value="UniProtKB-SubCell"/>
</dbReference>
<sequence length="379" mass="43167">MKSGKYCLIILLLALWACSETKVPTMELHGELKNAEDGTIVLSKSVSRMNFEKIDSLPIAKGKFSFKRQLQDTTFYMFTLKPSGLNFVAILENGVIKITGDASKSERGYFKVDVEGSYNDSLSQVASGLTQTVLEQEKYAVFRILSEQYGQEKDIDKKSEIKDKMAPYQEELSKEVTALQLEFIKKHINTFAAASVMPWMHDAVSLDELKALYNLFSDRWKKSEVLAETKTDIENKERTLPGKPAPDFTLKDPQGNDISLSSYKGKVVLVDFWASWCRPCRASFPHLMSLYKKYKPMGFEIIGVSNDSNRDKWRKAIKDDGITWVQTVDEFPEKYRPARVATLYAIPYLPTTFLIDRDGVIIGKVHGEDLDKKLEELFK</sequence>
<dbReference type="PANTHER" id="PTHR42852">
    <property type="entry name" value="THIOL:DISULFIDE INTERCHANGE PROTEIN DSBE"/>
    <property type="match status" value="1"/>
</dbReference>
<dbReference type="Pfam" id="PF14289">
    <property type="entry name" value="DUF4369"/>
    <property type="match status" value="1"/>
</dbReference>
<dbReference type="InterPro" id="IPR013766">
    <property type="entry name" value="Thioredoxin_domain"/>
</dbReference>
<accession>A0AAE3MDE8</accession>
<name>A0AAE3MDE8_9BACT</name>
<feature type="signal peptide" evidence="8">
    <location>
        <begin position="1"/>
        <end position="22"/>
    </location>
</feature>
<dbReference type="InterPro" id="IPR000889">
    <property type="entry name" value="Glutathione_peroxidase"/>
</dbReference>
<dbReference type="InterPro" id="IPR050553">
    <property type="entry name" value="Thioredoxin_ResA/DsbE_sf"/>
</dbReference>
<dbReference type="RefSeq" id="WP_301198913.1">
    <property type="nucleotide sequence ID" value="NZ_JAPDPI010000012.1"/>
</dbReference>
<evidence type="ECO:0000259" key="9">
    <source>
        <dbReference type="PROSITE" id="PS51352"/>
    </source>
</evidence>
<evidence type="ECO:0000256" key="5">
    <source>
        <dbReference type="ARBA" id="ARBA00023002"/>
    </source>
</evidence>
<evidence type="ECO:0000256" key="6">
    <source>
        <dbReference type="ARBA" id="ARBA00023157"/>
    </source>
</evidence>
<dbReference type="CDD" id="cd02966">
    <property type="entry name" value="TlpA_like_family"/>
    <property type="match status" value="1"/>
</dbReference>
<proteinExistence type="inferred from homology"/>
<dbReference type="PANTHER" id="PTHR42852:SF6">
    <property type="entry name" value="THIOL:DISULFIDE INTERCHANGE PROTEIN DSBE"/>
    <property type="match status" value="1"/>
</dbReference>
<keyword evidence="5" id="KW-0560">Oxidoreductase</keyword>
<keyword evidence="11" id="KW-1185">Reference proteome</keyword>
<reference evidence="10" key="1">
    <citation type="submission" date="2022-10" db="EMBL/GenBank/DDBJ databases">
        <authorList>
            <person name="Yu W.X."/>
        </authorList>
    </citation>
    <scope>NUCLEOTIDE SEQUENCE</scope>
    <source>
        <strain evidence="10">D04</strain>
    </source>
</reference>
<dbReference type="InterPro" id="IPR036249">
    <property type="entry name" value="Thioredoxin-like_sf"/>
</dbReference>
<gene>
    <name evidence="10" type="ORF">OM074_07870</name>
</gene>
<dbReference type="AlphaFoldDB" id="A0AAE3MDE8"/>
<evidence type="ECO:0000256" key="3">
    <source>
        <dbReference type="ARBA" id="ARBA00022559"/>
    </source>
</evidence>
<keyword evidence="6" id="KW-1015">Disulfide bond</keyword>
<keyword evidence="7" id="KW-0676">Redox-active center</keyword>
<evidence type="ECO:0000256" key="2">
    <source>
        <dbReference type="ARBA" id="ARBA00006926"/>
    </source>
</evidence>
<evidence type="ECO:0000313" key="10">
    <source>
        <dbReference type="EMBL" id="MCW3805542.1"/>
    </source>
</evidence>
<keyword evidence="8" id="KW-0732">Signal</keyword>
<feature type="domain" description="Thioredoxin" evidence="9">
    <location>
        <begin position="239"/>
        <end position="379"/>
    </location>
</feature>
<dbReference type="GO" id="GO:0004601">
    <property type="term" value="F:peroxidase activity"/>
    <property type="evidence" value="ECO:0007669"/>
    <property type="project" value="UniProtKB-KW"/>
</dbReference>
<comment type="similarity">
    <text evidence="2">Belongs to the glutathione peroxidase family.</text>
</comment>
<protein>
    <submittedName>
        <fullName evidence="10">AhpC/TSA family protein</fullName>
    </submittedName>
</protein>